<dbReference type="GO" id="GO:0004252">
    <property type="term" value="F:serine-type endopeptidase activity"/>
    <property type="evidence" value="ECO:0007669"/>
    <property type="project" value="InterPro"/>
</dbReference>
<organism evidence="2 3">
    <name type="scientific">Arctia plantaginis</name>
    <name type="common">Wood tiger moth</name>
    <name type="synonym">Phalaena plantaginis</name>
    <dbReference type="NCBI Taxonomy" id="874455"/>
    <lineage>
        <taxon>Eukaryota</taxon>
        <taxon>Metazoa</taxon>
        <taxon>Ecdysozoa</taxon>
        <taxon>Arthropoda</taxon>
        <taxon>Hexapoda</taxon>
        <taxon>Insecta</taxon>
        <taxon>Pterygota</taxon>
        <taxon>Neoptera</taxon>
        <taxon>Endopterygota</taxon>
        <taxon>Lepidoptera</taxon>
        <taxon>Glossata</taxon>
        <taxon>Ditrysia</taxon>
        <taxon>Noctuoidea</taxon>
        <taxon>Erebidae</taxon>
        <taxon>Arctiinae</taxon>
        <taxon>Arctia</taxon>
    </lineage>
</organism>
<protein>
    <recommendedName>
        <fullName evidence="1">Peptidase S1 domain-containing protein</fullName>
    </recommendedName>
</protein>
<evidence type="ECO:0000259" key="1">
    <source>
        <dbReference type="PROSITE" id="PS50240"/>
    </source>
</evidence>
<sequence>MLWRKTREHRDVDINASHFYSSESLFRKSTRTKSSSTTSSFIEFYYLDEDNNQKHPLYKDERSQSSEKLDKIKRATSDYPSFAFRINEPNLSNKRNPTNEILKKNIQTPSSLLHGLPNYVILQIPSYGTPYKTTLANKRKNTVVTYETCPTTTLVPFDQEQRSIESNTMKPKSASTKPEPTTIYDRIKFFEIYDKGTRLPSYNEAEKPIDLNDVERSIHGNKLRKDLRIILETASQNNTNNNLHKTKHAKKHIIESNRRNNFNSDNDNINSISSFNLTSKNNNPTSRSVTEAIPTLTQVTKFVINKISMVAKWSDYSFMAAYVYEPSQVYCDAAGISPHWLVTSASCLSRRHNNPRGEGRSAFVAYCGSSWWSPDRVVYVKYSVVHPRYHQRDKQRINMYNIGLIQVEISMATCPGWVSVPLMSHQFVAHSEGSKGYAVGWGLDRYDIRDTASDLPKYPLMAYEGRVFSNSCPGIFNHTKFKYRHSEDSKKNLYCLLLPPYSGEETDPIHGSMLLIEGKLCAIYLQEERRRSGNQSAQYTGIWGLGPWVTDMAREPEDAETFSLKK</sequence>
<dbReference type="InterPro" id="IPR043504">
    <property type="entry name" value="Peptidase_S1_PA_chymotrypsin"/>
</dbReference>
<dbReference type="InterPro" id="IPR009003">
    <property type="entry name" value="Peptidase_S1_PA"/>
</dbReference>
<comment type="caution">
    <text evidence="2">The sequence shown here is derived from an EMBL/GenBank/DDBJ whole genome shotgun (WGS) entry which is preliminary data.</text>
</comment>
<dbReference type="Proteomes" id="UP000494106">
    <property type="component" value="Unassembled WGS sequence"/>
</dbReference>
<keyword evidence="3" id="KW-1185">Reference proteome</keyword>
<dbReference type="SUPFAM" id="SSF50494">
    <property type="entry name" value="Trypsin-like serine proteases"/>
    <property type="match status" value="1"/>
</dbReference>
<feature type="domain" description="Peptidase S1" evidence="1">
    <location>
        <begin position="303"/>
        <end position="554"/>
    </location>
</feature>
<dbReference type="OrthoDB" id="7397769at2759"/>
<evidence type="ECO:0000313" key="3">
    <source>
        <dbReference type="Proteomes" id="UP000494106"/>
    </source>
</evidence>
<dbReference type="GO" id="GO:0006508">
    <property type="term" value="P:proteolysis"/>
    <property type="evidence" value="ECO:0007669"/>
    <property type="project" value="InterPro"/>
</dbReference>
<reference evidence="2 3" key="1">
    <citation type="submission" date="2020-04" db="EMBL/GenBank/DDBJ databases">
        <authorList>
            <person name="Wallbank WR R."/>
            <person name="Pardo Diaz C."/>
            <person name="Kozak K."/>
            <person name="Martin S."/>
            <person name="Jiggins C."/>
            <person name="Moest M."/>
            <person name="Warren A I."/>
            <person name="Byers J.R.P. K."/>
            <person name="Montejo-Kovacevich G."/>
            <person name="Yen C E."/>
        </authorList>
    </citation>
    <scope>NUCLEOTIDE SEQUENCE [LARGE SCALE GENOMIC DNA]</scope>
</reference>
<dbReference type="EMBL" id="CADEBC010000063">
    <property type="protein sequence ID" value="CAB3221445.1"/>
    <property type="molecule type" value="Genomic_DNA"/>
</dbReference>
<proteinExistence type="predicted"/>
<gene>
    <name evidence="2" type="ORF">APLA_LOCUS592</name>
</gene>
<accession>A0A8S0YRX4</accession>
<name>A0A8S0YRX4_ARCPL</name>
<dbReference type="Gene3D" id="2.40.10.10">
    <property type="entry name" value="Trypsin-like serine proteases"/>
    <property type="match status" value="1"/>
</dbReference>
<evidence type="ECO:0000313" key="2">
    <source>
        <dbReference type="EMBL" id="CAB3221445.1"/>
    </source>
</evidence>
<dbReference type="PROSITE" id="PS50240">
    <property type="entry name" value="TRYPSIN_DOM"/>
    <property type="match status" value="1"/>
</dbReference>
<dbReference type="InterPro" id="IPR001254">
    <property type="entry name" value="Trypsin_dom"/>
</dbReference>
<dbReference type="AlphaFoldDB" id="A0A8S0YRX4"/>